<accession>A0A059D0U5</accession>
<proteinExistence type="predicted"/>
<evidence type="ECO:0000313" key="2">
    <source>
        <dbReference type="EMBL" id="KCW84089.1"/>
    </source>
</evidence>
<gene>
    <name evidence="2" type="ORF">EUGRSUZ_B00982</name>
</gene>
<organism evidence="2">
    <name type="scientific">Eucalyptus grandis</name>
    <name type="common">Flooded gum</name>
    <dbReference type="NCBI Taxonomy" id="71139"/>
    <lineage>
        <taxon>Eukaryota</taxon>
        <taxon>Viridiplantae</taxon>
        <taxon>Streptophyta</taxon>
        <taxon>Embryophyta</taxon>
        <taxon>Tracheophyta</taxon>
        <taxon>Spermatophyta</taxon>
        <taxon>Magnoliopsida</taxon>
        <taxon>eudicotyledons</taxon>
        <taxon>Gunneridae</taxon>
        <taxon>Pentapetalae</taxon>
        <taxon>rosids</taxon>
        <taxon>malvids</taxon>
        <taxon>Myrtales</taxon>
        <taxon>Myrtaceae</taxon>
        <taxon>Myrtoideae</taxon>
        <taxon>Eucalypteae</taxon>
        <taxon>Eucalyptus</taxon>
    </lineage>
</organism>
<sequence length="94" mass="10878">MEVSQGGGETLEDDDDGGLFGQKRKREGKGSGGRIKTESDGEKSGMPSHLNLGRRGWRREFRVWGRAFRGMQVRRPNPRWVLFFEFCCFFFFLV</sequence>
<protein>
    <submittedName>
        <fullName evidence="2">Uncharacterized protein</fullName>
    </submittedName>
</protein>
<feature type="region of interest" description="Disordered" evidence="1">
    <location>
        <begin position="1"/>
        <end position="51"/>
    </location>
</feature>
<dbReference type="InParanoid" id="A0A059D0U5"/>
<dbReference type="AlphaFoldDB" id="A0A059D0U5"/>
<dbReference type="Gramene" id="KCW84089">
    <property type="protein sequence ID" value="KCW84089"/>
    <property type="gene ID" value="EUGRSUZ_B00982"/>
</dbReference>
<evidence type="ECO:0000256" key="1">
    <source>
        <dbReference type="SAM" id="MobiDB-lite"/>
    </source>
</evidence>
<name>A0A059D0U5_EUCGR</name>
<dbReference type="EMBL" id="KK198754">
    <property type="protein sequence ID" value="KCW84089.1"/>
    <property type="molecule type" value="Genomic_DNA"/>
</dbReference>
<reference evidence="2" key="1">
    <citation type="submission" date="2013-07" db="EMBL/GenBank/DDBJ databases">
        <title>The genome of Eucalyptus grandis.</title>
        <authorList>
            <person name="Schmutz J."/>
            <person name="Hayes R."/>
            <person name="Myburg A."/>
            <person name="Tuskan G."/>
            <person name="Grattapaglia D."/>
            <person name="Rokhsar D.S."/>
        </authorList>
    </citation>
    <scope>NUCLEOTIDE SEQUENCE</scope>
    <source>
        <tissue evidence="2">Leaf extractions</tissue>
    </source>
</reference>